<dbReference type="STRING" id="71784.A0A1Y2AXE0"/>
<reference evidence="2 3" key="1">
    <citation type="submission" date="2016-07" db="EMBL/GenBank/DDBJ databases">
        <title>Pervasive Adenine N6-methylation of Active Genes in Fungi.</title>
        <authorList>
            <consortium name="DOE Joint Genome Institute"/>
            <person name="Mondo S.J."/>
            <person name="Dannebaum R.O."/>
            <person name="Kuo R.C."/>
            <person name="Labutti K."/>
            <person name="Haridas S."/>
            <person name="Kuo A."/>
            <person name="Salamov A."/>
            <person name="Ahrendt S.R."/>
            <person name="Lipzen A."/>
            <person name="Sullivan W."/>
            <person name="Andreopoulos W.B."/>
            <person name="Clum A."/>
            <person name="Lindquist E."/>
            <person name="Daum C."/>
            <person name="Ramamoorthy G.K."/>
            <person name="Gryganskyi A."/>
            <person name="Culley D."/>
            <person name="Magnuson J.K."/>
            <person name="James T.Y."/>
            <person name="O'Malley M.A."/>
            <person name="Stajich J.E."/>
            <person name="Spatafora J.W."/>
            <person name="Visel A."/>
            <person name="Grigoriev I.V."/>
        </authorList>
    </citation>
    <scope>NUCLEOTIDE SEQUENCE [LARGE SCALE GENOMIC DNA]</scope>
    <source>
        <strain evidence="2 3">68-887.2</strain>
    </source>
</reference>
<comment type="caution">
    <text evidence="2">The sequence shown here is derived from an EMBL/GenBank/DDBJ whole genome shotgun (WGS) entry which is preliminary data.</text>
</comment>
<evidence type="ECO:0000313" key="2">
    <source>
        <dbReference type="EMBL" id="ORY26950.1"/>
    </source>
</evidence>
<accession>A0A1Y2AXE0</accession>
<name>A0A1Y2AXE0_9TREE</name>
<dbReference type="Gene3D" id="2.60.120.10">
    <property type="entry name" value="Jelly Rolls"/>
    <property type="match status" value="1"/>
</dbReference>
<dbReference type="CDD" id="cd02208">
    <property type="entry name" value="cupin_RmlC-like"/>
    <property type="match status" value="1"/>
</dbReference>
<gene>
    <name evidence="2" type="ORF">BCR39DRAFT_497647</name>
</gene>
<keyword evidence="3" id="KW-1185">Reference proteome</keyword>
<protein>
    <recommendedName>
        <fullName evidence="1">Cupin type-2 domain-containing protein</fullName>
    </recommendedName>
</protein>
<dbReference type="SUPFAM" id="SSF51182">
    <property type="entry name" value="RmlC-like cupins"/>
    <property type="match status" value="1"/>
</dbReference>
<dbReference type="Pfam" id="PF07883">
    <property type="entry name" value="Cupin_2"/>
    <property type="match status" value="1"/>
</dbReference>
<proteinExistence type="predicted"/>
<dbReference type="InterPro" id="IPR013096">
    <property type="entry name" value="Cupin_2"/>
</dbReference>
<feature type="domain" description="Cupin type-2" evidence="1">
    <location>
        <begin position="55"/>
        <end position="104"/>
    </location>
</feature>
<evidence type="ECO:0000313" key="3">
    <source>
        <dbReference type="Proteomes" id="UP000193986"/>
    </source>
</evidence>
<dbReference type="Proteomes" id="UP000193986">
    <property type="component" value="Unassembled WGS sequence"/>
</dbReference>
<sequence>MIRPEIGEDGGWSFFNGHLKGYFISTGEHKYSYRQVYKANSPYSGAGRNSILTPALHYHLYQPETYTVNGGRMLYEIEGRRGVLEKGETFTFPPNTPHTFWSDESTGEDMDITTSIEGGPNVGFDEGFDHNFFGYWSSQVAQGKPLSPFQMLLFLYTADVVDASIPLGLGRAANFVLGLLVGKYLLGYEERYKAFDTKAD</sequence>
<dbReference type="EMBL" id="MCFC01000042">
    <property type="protein sequence ID" value="ORY26950.1"/>
    <property type="molecule type" value="Genomic_DNA"/>
</dbReference>
<dbReference type="OrthoDB" id="9976870at2759"/>
<dbReference type="InParanoid" id="A0A1Y2AXE0"/>
<evidence type="ECO:0000259" key="1">
    <source>
        <dbReference type="Pfam" id="PF07883"/>
    </source>
</evidence>
<organism evidence="2 3">
    <name type="scientific">Naematelia encephala</name>
    <dbReference type="NCBI Taxonomy" id="71784"/>
    <lineage>
        <taxon>Eukaryota</taxon>
        <taxon>Fungi</taxon>
        <taxon>Dikarya</taxon>
        <taxon>Basidiomycota</taxon>
        <taxon>Agaricomycotina</taxon>
        <taxon>Tremellomycetes</taxon>
        <taxon>Tremellales</taxon>
        <taxon>Naemateliaceae</taxon>
        <taxon>Naematelia</taxon>
    </lineage>
</organism>
<dbReference type="InterPro" id="IPR011051">
    <property type="entry name" value="RmlC_Cupin_sf"/>
</dbReference>
<dbReference type="InterPro" id="IPR014710">
    <property type="entry name" value="RmlC-like_jellyroll"/>
</dbReference>
<dbReference type="AlphaFoldDB" id="A0A1Y2AXE0"/>